<name>X1P148_9ZZZZ</name>
<accession>X1P148</accession>
<feature type="non-terminal residue" evidence="2">
    <location>
        <position position="56"/>
    </location>
</feature>
<dbReference type="Gene3D" id="3.40.47.10">
    <property type="match status" value="1"/>
</dbReference>
<gene>
    <name evidence="2" type="ORF">S06H3_59477</name>
</gene>
<evidence type="ECO:0000313" key="2">
    <source>
        <dbReference type="EMBL" id="GAI49603.1"/>
    </source>
</evidence>
<reference evidence="2" key="1">
    <citation type="journal article" date="2014" name="Front. Microbiol.">
        <title>High frequency of phylogenetically diverse reductive dehalogenase-homologous genes in deep subseafloor sedimentary metagenomes.</title>
        <authorList>
            <person name="Kawai M."/>
            <person name="Futagami T."/>
            <person name="Toyoda A."/>
            <person name="Takaki Y."/>
            <person name="Nishi S."/>
            <person name="Hori S."/>
            <person name="Arai W."/>
            <person name="Tsubouchi T."/>
            <person name="Morono Y."/>
            <person name="Uchiyama I."/>
            <person name="Ito T."/>
            <person name="Fujiyama A."/>
            <person name="Inagaki F."/>
            <person name="Takami H."/>
        </authorList>
    </citation>
    <scope>NUCLEOTIDE SEQUENCE</scope>
    <source>
        <strain evidence="2">Expedition CK06-06</strain>
    </source>
</reference>
<dbReference type="EMBL" id="BARV01038648">
    <property type="protein sequence ID" value="GAI49603.1"/>
    <property type="molecule type" value="Genomic_DNA"/>
</dbReference>
<dbReference type="SUPFAM" id="SSF53901">
    <property type="entry name" value="Thiolase-like"/>
    <property type="match status" value="1"/>
</dbReference>
<sequence>MVEKDTSERVVITGMGIVCPLGDDIESVWQEMLMGKSGMARTTIFDASTFPSVFSA</sequence>
<evidence type="ECO:0000259" key="1">
    <source>
        <dbReference type="Pfam" id="PF00109"/>
    </source>
</evidence>
<feature type="domain" description="Beta-ketoacyl synthase-like N-terminal" evidence="1">
    <location>
        <begin position="8"/>
        <end position="43"/>
    </location>
</feature>
<dbReference type="InterPro" id="IPR016039">
    <property type="entry name" value="Thiolase-like"/>
</dbReference>
<protein>
    <recommendedName>
        <fullName evidence="1">Beta-ketoacyl synthase-like N-terminal domain-containing protein</fullName>
    </recommendedName>
</protein>
<organism evidence="2">
    <name type="scientific">marine sediment metagenome</name>
    <dbReference type="NCBI Taxonomy" id="412755"/>
    <lineage>
        <taxon>unclassified sequences</taxon>
        <taxon>metagenomes</taxon>
        <taxon>ecological metagenomes</taxon>
    </lineage>
</organism>
<dbReference type="AlphaFoldDB" id="X1P148"/>
<comment type="caution">
    <text evidence="2">The sequence shown here is derived from an EMBL/GenBank/DDBJ whole genome shotgun (WGS) entry which is preliminary data.</text>
</comment>
<dbReference type="Pfam" id="PF00109">
    <property type="entry name" value="ketoacyl-synt"/>
    <property type="match status" value="1"/>
</dbReference>
<proteinExistence type="predicted"/>
<dbReference type="InterPro" id="IPR014030">
    <property type="entry name" value="Ketoacyl_synth_N"/>
</dbReference>
<dbReference type="GO" id="GO:0016746">
    <property type="term" value="F:acyltransferase activity"/>
    <property type="evidence" value="ECO:0007669"/>
    <property type="project" value="InterPro"/>
</dbReference>